<proteinExistence type="predicted"/>
<accession>A0A251V5U2</accession>
<dbReference type="Proteomes" id="UP000215914">
    <property type="component" value="Chromosome 3"/>
</dbReference>
<dbReference type="InParanoid" id="A0A251V5U2"/>
<dbReference type="Gene3D" id="1.10.150.50">
    <property type="entry name" value="Transcription Factor, Ets-1"/>
    <property type="match status" value="1"/>
</dbReference>
<name>A0A251V5U2_HELAN</name>
<dbReference type="AlphaFoldDB" id="A0A251V5U2"/>
<dbReference type="EMBL" id="MNCJ02000318">
    <property type="protein sequence ID" value="KAF5812859.1"/>
    <property type="molecule type" value="Genomic_DNA"/>
</dbReference>
<evidence type="ECO:0000313" key="2">
    <source>
        <dbReference type="EMBL" id="OTG30332.1"/>
    </source>
</evidence>
<evidence type="ECO:0000313" key="3">
    <source>
        <dbReference type="Proteomes" id="UP000215914"/>
    </source>
</evidence>
<dbReference type="PANTHER" id="PTHR33915:SF3">
    <property type="entry name" value="STERILE ALPHA MOTIF (SAM) DOMAIN PROTEIN"/>
    <property type="match status" value="1"/>
</dbReference>
<organism evidence="2 3">
    <name type="scientific">Helianthus annuus</name>
    <name type="common">Common sunflower</name>
    <dbReference type="NCBI Taxonomy" id="4232"/>
    <lineage>
        <taxon>Eukaryota</taxon>
        <taxon>Viridiplantae</taxon>
        <taxon>Streptophyta</taxon>
        <taxon>Embryophyta</taxon>
        <taxon>Tracheophyta</taxon>
        <taxon>Spermatophyta</taxon>
        <taxon>Magnoliopsida</taxon>
        <taxon>eudicotyledons</taxon>
        <taxon>Gunneridae</taxon>
        <taxon>Pentapetalae</taxon>
        <taxon>asterids</taxon>
        <taxon>campanulids</taxon>
        <taxon>Asterales</taxon>
        <taxon>Asteraceae</taxon>
        <taxon>Asteroideae</taxon>
        <taxon>Heliantheae alliance</taxon>
        <taxon>Heliantheae</taxon>
        <taxon>Helianthus</taxon>
    </lineage>
</organism>
<evidence type="ECO:0000313" key="1">
    <source>
        <dbReference type="EMBL" id="KAF5812859.1"/>
    </source>
</evidence>
<dbReference type="OrthoDB" id="1887912at2759"/>
<dbReference type="EMBL" id="CM007892">
    <property type="protein sequence ID" value="OTG30332.1"/>
    <property type="molecule type" value="Genomic_DNA"/>
</dbReference>
<keyword evidence="3" id="KW-1185">Reference proteome</keyword>
<reference evidence="1 3" key="1">
    <citation type="journal article" date="2017" name="Nature">
        <title>The sunflower genome provides insights into oil metabolism, flowering and Asterid evolution.</title>
        <authorList>
            <person name="Badouin H."/>
            <person name="Gouzy J."/>
            <person name="Grassa C.J."/>
            <person name="Murat F."/>
            <person name="Staton S.E."/>
            <person name="Cottret L."/>
            <person name="Lelandais-Briere C."/>
            <person name="Owens G.L."/>
            <person name="Carrere S."/>
            <person name="Mayjonade B."/>
            <person name="Legrand L."/>
            <person name="Gill N."/>
            <person name="Kane N.C."/>
            <person name="Bowers J.E."/>
            <person name="Hubner S."/>
            <person name="Bellec A."/>
            <person name="Berard A."/>
            <person name="Berges H."/>
            <person name="Blanchet N."/>
            <person name="Boniface M.C."/>
            <person name="Brunel D."/>
            <person name="Catrice O."/>
            <person name="Chaidir N."/>
            <person name="Claudel C."/>
            <person name="Donnadieu C."/>
            <person name="Faraut T."/>
            <person name="Fievet G."/>
            <person name="Helmstetter N."/>
            <person name="King M."/>
            <person name="Knapp S.J."/>
            <person name="Lai Z."/>
            <person name="Le Paslier M.C."/>
            <person name="Lippi Y."/>
            <person name="Lorenzon L."/>
            <person name="Mandel J.R."/>
            <person name="Marage G."/>
            <person name="Marchand G."/>
            <person name="Marquand E."/>
            <person name="Bret-Mestries E."/>
            <person name="Morien E."/>
            <person name="Nambeesan S."/>
            <person name="Nguyen T."/>
            <person name="Pegot-Espagnet P."/>
            <person name="Pouilly N."/>
            <person name="Raftis F."/>
            <person name="Sallet E."/>
            <person name="Schiex T."/>
            <person name="Thomas J."/>
            <person name="Vandecasteele C."/>
            <person name="Vares D."/>
            <person name="Vear F."/>
            <person name="Vautrin S."/>
            <person name="Crespi M."/>
            <person name="Mangin B."/>
            <person name="Burke J.M."/>
            <person name="Salse J."/>
            <person name="Munos S."/>
            <person name="Vincourt P."/>
            <person name="Rieseberg L.H."/>
            <person name="Langlade N.B."/>
        </authorList>
    </citation>
    <scope>NUCLEOTIDE SEQUENCE [LARGE SCALE GENOMIC DNA]</scope>
    <source>
        <strain evidence="3">cv. SF193</strain>
        <tissue evidence="1">Leaves</tissue>
    </source>
</reference>
<dbReference type="InterPro" id="IPR013761">
    <property type="entry name" value="SAM/pointed_sf"/>
</dbReference>
<dbReference type="Gramene" id="mRNA:HanXRQr2_Chr03g0091411">
    <property type="protein sequence ID" value="CDS:HanXRQr2_Chr03g0091411.1"/>
    <property type="gene ID" value="HanXRQr2_Chr03g0091411"/>
</dbReference>
<sequence length="232" mass="26385">MDWYSWLTKTNLDPYLVYEYGRAFTHNELQRGDTNYFTHEFLQSMGVTVAKHRLEILKLAQKNIGEGCPKNGFSKIMSAITNTRLLLCKKLGKCVSFKHSVHTPMPDPNPFRPQWPGINLRKNMGFDENMEEKVKKKMKSGPLDRRVQERYMSPKKVSSVSGPLDRKVQENLMVMYGSPMETRHGPNRSGPLDIVDHSPRIGIPYGMVQTAGGGDDAAASLWSLMFHNIKPT</sequence>
<dbReference type="SUPFAM" id="SSF47769">
    <property type="entry name" value="SAM/Pointed domain"/>
    <property type="match status" value="1"/>
</dbReference>
<dbReference type="PANTHER" id="PTHR33915">
    <property type="entry name" value="OSJNBA0033G05.11 PROTEIN"/>
    <property type="match status" value="1"/>
</dbReference>
<dbReference type="CDD" id="cd09487">
    <property type="entry name" value="SAM_superfamily"/>
    <property type="match status" value="1"/>
</dbReference>
<reference evidence="1" key="3">
    <citation type="submission" date="2020-06" db="EMBL/GenBank/DDBJ databases">
        <title>Helianthus annuus Genome sequencing and assembly Release 2.</title>
        <authorList>
            <person name="Gouzy J."/>
            <person name="Langlade N."/>
            <person name="Munos S."/>
        </authorList>
    </citation>
    <scope>NUCLEOTIDE SEQUENCE</scope>
    <source>
        <tissue evidence="1">Leaves</tissue>
    </source>
</reference>
<reference evidence="2" key="2">
    <citation type="submission" date="2017-02" db="EMBL/GenBank/DDBJ databases">
        <title>Sunflower complete genome.</title>
        <authorList>
            <person name="Langlade N."/>
            <person name="Munos S."/>
        </authorList>
    </citation>
    <scope>NUCLEOTIDE SEQUENCE [LARGE SCALE GENOMIC DNA]</scope>
    <source>
        <tissue evidence="2">Leaves</tissue>
    </source>
</reference>
<dbReference type="OMA" id="VAMTHRR"/>
<protein>
    <submittedName>
        <fullName evidence="2">Putative sterile alpha motif/pointed domain-containing protein</fullName>
    </submittedName>
    <submittedName>
        <fullName evidence="1">Sterile alpha motif/pointed domain superfamily</fullName>
    </submittedName>
</protein>
<gene>
    <name evidence="2" type="ORF">HannXRQ_Chr03g0063311</name>
    <name evidence="1" type="ORF">HanXRQr2_Chr03g0091411</name>
</gene>